<dbReference type="InterPro" id="IPR016177">
    <property type="entry name" value="DNA-bd_dom_sf"/>
</dbReference>
<feature type="domain" description="HNH nuclease" evidence="1">
    <location>
        <begin position="56"/>
        <end position="98"/>
    </location>
</feature>
<dbReference type="RefSeq" id="WP_047355337.1">
    <property type="nucleotide sequence ID" value="NZ_JAQGEC010000004.1"/>
</dbReference>
<accession>A0AAE4DLV5</accession>
<proteinExistence type="predicted"/>
<dbReference type="SUPFAM" id="SSF54060">
    <property type="entry name" value="His-Me finger endonucleases"/>
    <property type="match status" value="1"/>
</dbReference>
<comment type="caution">
    <text evidence="2">The sequence shown here is derived from an EMBL/GenBank/DDBJ whole genome shotgun (WGS) entry which is preliminary data.</text>
</comment>
<dbReference type="GO" id="GO:0003677">
    <property type="term" value="F:DNA binding"/>
    <property type="evidence" value="ECO:0007669"/>
    <property type="project" value="InterPro"/>
</dbReference>
<keyword evidence="2" id="KW-0378">Hydrolase</keyword>
<dbReference type="Gene3D" id="1.20.5.2050">
    <property type="match status" value="1"/>
</dbReference>
<sequence>MPDITREEVEKLLSYNPETGEFRWKIKWGNQSAGNLAGNTDRLGYLTIQVHRKLIKAHRIAFLLMTGSWPKSYIDHINRNPRDNRFCNLREVTPLQNTMNRSVASNNTSGVAGVSYEERRGKWRAHIKVNGKMKSLGYFKQKEDAIAARKKGEETHFGEFSAR</sequence>
<dbReference type="AlphaFoldDB" id="A0AAE4DLV5"/>
<evidence type="ECO:0000259" key="1">
    <source>
        <dbReference type="Pfam" id="PF13392"/>
    </source>
</evidence>
<dbReference type="Gene3D" id="3.90.75.20">
    <property type="match status" value="1"/>
</dbReference>
<gene>
    <name evidence="2" type="ORF">O7047_06535</name>
</gene>
<dbReference type="Proteomes" id="UP001248822">
    <property type="component" value="Unassembled WGS sequence"/>
</dbReference>
<dbReference type="InterPro" id="IPR003615">
    <property type="entry name" value="HNH_nuc"/>
</dbReference>
<dbReference type="Pfam" id="PF13392">
    <property type="entry name" value="HNH_3"/>
    <property type="match status" value="1"/>
</dbReference>
<dbReference type="SUPFAM" id="SSF54171">
    <property type="entry name" value="DNA-binding domain"/>
    <property type="match status" value="1"/>
</dbReference>
<dbReference type="InterPro" id="IPR044925">
    <property type="entry name" value="His-Me_finger_sf"/>
</dbReference>
<evidence type="ECO:0000313" key="2">
    <source>
        <dbReference type="EMBL" id="MDR9889891.1"/>
    </source>
</evidence>
<dbReference type="EMBL" id="JAQGEC010000004">
    <property type="protein sequence ID" value="MDR9889891.1"/>
    <property type="molecule type" value="Genomic_DNA"/>
</dbReference>
<protein>
    <submittedName>
        <fullName evidence="2">HNH endonuclease</fullName>
    </submittedName>
</protein>
<evidence type="ECO:0000313" key="3">
    <source>
        <dbReference type="Proteomes" id="UP001248822"/>
    </source>
</evidence>
<dbReference type="GO" id="GO:0004519">
    <property type="term" value="F:endonuclease activity"/>
    <property type="evidence" value="ECO:0007669"/>
    <property type="project" value="UniProtKB-KW"/>
</dbReference>
<keyword evidence="2" id="KW-0255">Endonuclease</keyword>
<keyword evidence="2" id="KW-0540">Nuclease</keyword>
<organism evidence="2 3">
    <name type="scientific">Pseudenterobacter timonensis</name>
    <dbReference type="NCBI Taxonomy" id="1755099"/>
    <lineage>
        <taxon>Bacteria</taxon>
        <taxon>Pseudomonadati</taxon>
        <taxon>Pseudomonadota</taxon>
        <taxon>Gammaproteobacteria</taxon>
        <taxon>Enterobacterales</taxon>
        <taxon>Enterobacteriaceae</taxon>
        <taxon>Pseudenterobacter</taxon>
    </lineage>
</organism>
<reference evidence="2" key="1">
    <citation type="submission" date="2022-12" db="EMBL/GenBank/DDBJ databases">
        <title>NDM-1 containing novel ST 2018 Pseudenterobacter timonensis.</title>
        <authorList>
            <person name="Halder G."/>
            <person name="Mandal S."/>
            <person name="Dutta S."/>
        </authorList>
    </citation>
    <scope>NUCLEOTIDE SEQUENCE</scope>
    <source>
        <strain evidence="2">CNCI147</strain>
    </source>
</reference>
<name>A0AAE4DLV5_9ENTR</name>